<organism evidence="1 2">
    <name type="scientific">Hirschia litorea</name>
    <dbReference type="NCBI Taxonomy" id="1199156"/>
    <lineage>
        <taxon>Bacteria</taxon>
        <taxon>Pseudomonadati</taxon>
        <taxon>Pseudomonadota</taxon>
        <taxon>Alphaproteobacteria</taxon>
        <taxon>Hyphomonadales</taxon>
        <taxon>Hyphomonadaceae</taxon>
        <taxon>Hirschia</taxon>
    </lineage>
</organism>
<dbReference type="EMBL" id="JBHTBR010000002">
    <property type="protein sequence ID" value="MFC7291155.1"/>
    <property type="molecule type" value="Genomic_DNA"/>
</dbReference>
<proteinExistence type="predicted"/>
<dbReference type="Proteomes" id="UP001596492">
    <property type="component" value="Unassembled WGS sequence"/>
</dbReference>
<evidence type="ECO:0000313" key="2">
    <source>
        <dbReference type="Proteomes" id="UP001596492"/>
    </source>
</evidence>
<comment type="caution">
    <text evidence="1">The sequence shown here is derived from an EMBL/GenBank/DDBJ whole genome shotgun (WGS) entry which is preliminary data.</text>
</comment>
<reference evidence="2" key="1">
    <citation type="journal article" date="2019" name="Int. J. Syst. Evol. Microbiol.">
        <title>The Global Catalogue of Microorganisms (GCM) 10K type strain sequencing project: providing services to taxonomists for standard genome sequencing and annotation.</title>
        <authorList>
            <consortium name="The Broad Institute Genomics Platform"/>
            <consortium name="The Broad Institute Genome Sequencing Center for Infectious Disease"/>
            <person name="Wu L."/>
            <person name="Ma J."/>
        </authorList>
    </citation>
    <scope>NUCLEOTIDE SEQUENCE [LARGE SCALE GENOMIC DNA]</scope>
    <source>
        <strain evidence="2">CCUG 51308</strain>
    </source>
</reference>
<dbReference type="RefSeq" id="WP_382166349.1">
    <property type="nucleotide sequence ID" value="NZ_JBHTBR010000002.1"/>
</dbReference>
<accession>A0ABW2IK17</accession>
<name>A0ABW2IK17_9PROT</name>
<sequence>MLKKFVNIIATEVEITTDMARSALGIVLNAADRQGSQFAALVFESIPGARTLSATSGVEVGAATGIIARLIEQTPGGRSAVAFQMVRDLQSVGLGNEQVSKLMPVIASFARTELGYEGVGHIGDFLGAGEAVEKVKVA</sequence>
<protein>
    <submittedName>
        <fullName evidence="1">Uncharacterized protein</fullName>
    </submittedName>
</protein>
<gene>
    <name evidence="1" type="ORF">ACFQS8_05970</name>
</gene>
<evidence type="ECO:0000313" key="1">
    <source>
        <dbReference type="EMBL" id="MFC7291155.1"/>
    </source>
</evidence>
<keyword evidence="2" id="KW-1185">Reference proteome</keyword>